<keyword evidence="4" id="KW-1185">Reference proteome</keyword>
<dbReference type="RefSeq" id="WP_167952134.1">
    <property type="nucleotide sequence ID" value="NZ_BAAAPQ010000038.1"/>
</dbReference>
<evidence type="ECO:0000313" key="3">
    <source>
        <dbReference type="EMBL" id="NJC58389.1"/>
    </source>
</evidence>
<dbReference type="SUPFAM" id="SSF46785">
    <property type="entry name" value="Winged helix' DNA-binding domain"/>
    <property type="match status" value="1"/>
</dbReference>
<dbReference type="Proteomes" id="UP000576792">
    <property type="component" value="Unassembled WGS sequence"/>
</dbReference>
<accession>A0A846RX49</accession>
<dbReference type="NCBIfam" id="NF033788">
    <property type="entry name" value="HTH_metalloreg"/>
    <property type="match status" value="1"/>
</dbReference>
<dbReference type="PANTHER" id="PTHR38600:SF2">
    <property type="entry name" value="SLL0088 PROTEIN"/>
    <property type="match status" value="1"/>
</dbReference>
<dbReference type="InterPro" id="IPR036390">
    <property type="entry name" value="WH_DNA-bd_sf"/>
</dbReference>
<dbReference type="Pfam" id="PF12840">
    <property type="entry name" value="HTH_20"/>
    <property type="match status" value="1"/>
</dbReference>
<dbReference type="PROSITE" id="PS50987">
    <property type="entry name" value="HTH_ARSR_2"/>
    <property type="match status" value="1"/>
</dbReference>
<organism evidence="3 4">
    <name type="scientific">Brevibacterium marinum</name>
    <dbReference type="NCBI Taxonomy" id="418643"/>
    <lineage>
        <taxon>Bacteria</taxon>
        <taxon>Bacillati</taxon>
        <taxon>Actinomycetota</taxon>
        <taxon>Actinomycetes</taxon>
        <taxon>Micrococcales</taxon>
        <taxon>Brevibacteriaceae</taxon>
        <taxon>Brevibacterium</taxon>
    </lineage>
</organism>
<evidence type="ECO:0000313" key="4">
    <source>
        <dbReference type="Proteomes" id="UP000576792"/>
    </source>
</evidence>
<dbReference type="InterPro" id="IPR036388">
    <property type="entry name" value="WH-like_DNA-bd_sf"/>
</dbReference>
<feature type="domain" description="HTH arsR-type" evidence="2">
    <location>
        <begin position="1"/>
        <end position="89"/>
    </location>
</feature>
<dbReference type="InterPro" id="IPR001845">
    <property type="entry name" value="HTH_ArsR_DNA-bd_dom"/>
</dbReference>
<feature type="region of interest" description="Disordered" evidence="1">
    <location>
        <begin position="99"/>
        <end position="128"/>
    </location>
</feature>
<dbReference type="EMBL" id="JAATJN010000001">
    <property type="protein sequence ID" value="NJC58389.1"/>
    <property type="molecule type" value="Genomic_DNA"/>
</dbReference>
<evidence type="ECO:0000256" key="1">
    <source>
        <dbReference type="SAM" id="MobiDB-lite"/>
    </source>
</evidence>
<reference evidence="3 4" key="1">
    <citation type="submission" date="2020-03" db="EMBL/GenBank/DDBJ databases">
        <title>Sequencing the genomes of 1000 actinobacteria strains.</title>
        <authorList>
            <person name="Klenk H.-P."/>
        </authorList>
    </citation>
    <scope>NUCLEOTIDE SEQUENCE [LARGE SCALE GENOMIC DNA]</scope>
    <source>
        <strain evidence="3 4">DSM 18964</strain>
    </source>
</reference>
<comment type="caution">
    <text evidence="3">The sequence shown here is derived from an EMBL/GenBank/DDBJ whole genome shotgun (WGS) entry which is preliminary data.</text>
</comment>
<dbReference type="InterPro" id="IPR011991">
    <property type="entry name" value="ArsR-like_HTH"/>
</dbReference>
<keyword evidence="3" id="KW-0238">DNA-binding</keyword>
<dbReference type="PRINTS" id="PR00778">
    <property type="entry name" value="HTHARSR"/>
</dbReference>
<dbReference type="PANTHER" id="PTHR38600">
    <property type="entry name" value="TRANSCRIPTIONAL REGULATORY PROTEIN"/>
    <property type="match status" value="1"/>
</dbReference>
<dbReference type="GO" id="GO:0003677">
    <property type="term" value="F:DNA binding"/>
    <property type="evidence" value="ECO:0007669"/>
    <property type="project" value="UniProtKB-KW"/>
</dbReference>
<dbReference type="SMART" id="SM00418">
    <property type="entry name" value="HTH_ARSR"/>
    <property type="match status" value="1"/>
</dbReference>
<dbReference type="Gene3D" id="1.10.10.10">
    <property type="entry name" value="Winged helix-like DNA-binding domain superfamily/Winged helix DNA-binding domain"/>
    <property type="match status" value="1"/>
</dbReference>
<proteinExistence type="predicted"/>
<dbReference type="CDD" id="cd00090">
    <property type="entry name" value="HTH_ARSR"/>
    <property type="match status" value="1"/>
</dbReference>
<dbReference type="AlphaFoldDB" id="A0A846RX49"/>
<protein>
    <submittedName>
        <fullName evidence="3">DNA-binding transcriptional ArsR family regulator</fullName>
    </submittedName>
</protein>
<evidence type="ECO:0000259" key="2">
    <source>
        <dbReference type="PROSITE" id="PS50987"/>
    </source>
</evidence>
<sequence length="128" mass="13841">MNLSGLFGALADPTRRVMIDRLRAGDLSAGELAEPLTISRSAVSQHLKVLEDAGLITRVKSAQKRIVHLNTERLSAASDWLVAAREDWQQRFDNLDQVLAETRPVGDPTEPGENPSTHDSSTQGGGPS</sequence>
<gene>
    <name evidence="3" type="ORF">BKA07_003424</name>
</gene>
<name>A0A846RX49_9MICO</name>
<dbReference type="GO" id="GO:0003700">
    <property type="term" value="F:DNA-binding transcription factor activity"/>
    <property type="evidence" value="ECO:0007669"/>
    <property type="project" value="InterPro"/>
</dbReference>